<dbReference type="PANTHER" id="PTHR10434">
    <property type="entry name" value="1-ACYL-SN-GLYCEROL-3-PHOSPHATE ACYLTRANSFERASE"/>
    <property type="match status" value="1"/>
</dbReference>
<dbReference type="Pfam" id="PF01553">
    <property type="entry name" value="Acyltransferase"/>
    <property type="match status" value="1"/>
</dbReference>
<evidence type="ECO:0000259" key="3">
    <source>
        <dbReference type="SMART" id="SM00563"/>
    </source>
</evidence>
<dbReference type="PATRIC" id="fig|1476583.3.peg.1188"/>
<keyword evidence="1" id="KW-0808">Transferase</keyword>
<dbReference type="Proteomes" id="UP000020492">
    <property type="component" value="Unassembled WGS sequence"/>
</dbReference>
<sequence length="215" mass="23509">MRPRWPALRAAFFLGVVRPALLLGFGLGVRGRERLPVRGPAIVVANHNSHLDTLLLLSLFAPRALAWVRPAAAADYFSRTPLLAWVSRELIGALLIDRQPGGRRDPLAPLSASLERQEIILLFPEGTRGQPEVREAFKAGLAHLARRHPDVPVIPVALRGLGYALPKGEWLPVPLNLYVAVGTPVPRQADKAAFLAAVEAALDSLEAELPTYRWD</sequence>
<dbReference type="CDD" id="cd07989">
    <property type="entry name" value="LPLAT_AGPAT-like"/>
    <property type="match status" value="1"/>
</dbReference>
<gene>
    <name evidence="4" type="ORF">DEIPH_ctg017orf0201</name>
</gene>
<organism evidence="4 5">
    <name type="scientific">Deinococcus phoenicis</name>
    <dbReference type="NCBI Taxonomy" id="1476583"/>
    <lineage>
        <taxon>Bacteria</taxon>
        <taxon>Thermotogati</taxon>
        <taxon>Deinococcota</taxon>
        <taxon>Deinococci</taxon>
        <taxon>Deinococcales</taxon>
        <taxon>Deinococcaceae</taxon>
        <taxon>Deinococcus</taxon>
    </lineage>
</organism>
<keyword evidence="2" id="KW-0012">Acyltransferase</keyword>
<dbReference type="GO" id="GO:0006654">
    <property type="term" value="P:phosphatidic acid biosynthetic process"/>
    <property type="evidence" value="ECO:0007669"/>
    <property type="project" value="TreeGrafter"/>
</dbReference>
<keyword evidence="5" id="KW-1185">Reference proteome</keyword>
<protein>
    <recommendedName>
        <fullName evidence="3">Phospholipid/glycerol acyltransferase domain-containing protein</fullName>
    </recommendedName>
</protein>
<dbReference type="GO" id="GO:0003841">
    <property type="term" value="F:1-acylglycerol-3-phosphate O-acyltransferase activity"/>
    <property type="evidence" value="ECO:0007669"/>
    <property type="project" value="TreeGrafter"/>
</dbReference>
<dbReference type="PANTHER" id="PTHR10434:SF11">
    <property type="entry name" value="1-ACYL-SN-GLYCEROL-3-PHOSPHATE ACYLTRANSFERASE"/>
    <property type="match status" value="1"/>
</dbReference>
<evidence type="ECO:0000256" key="1">
    <source>
        <dbReference type="ARBA" id="ARBA00022679"/>
    </source>
</evidence>
<evidence type="ECO:0000313" key="5">
    <source>
        <dbReference type="Proteomes" id="UP000020492"/>
    </source>
</evidence>
<reference evidence="4 5" key="1">
    <citation type="submission" date="2014-03" db="EMBL/GenBank/DDBJ databases">
        <title>Draft genome sequence of Deinococcus phoenicis 1P10ME.</title>
        <authorList>
            <person name="Stepanov V.G."/>
            <person name="Vaishampayan P."/>
            <person name="Venkateswaran K."/>
            <person name="Fox G.E."/>
        </authorList>
    </citation>
    <scope>NUCLEOTIDE SEQUENCE [LARGE SCALE GENOMIC DNA]</scope>
    <source>
        <strain evidence="4 5">1P10ME</strain>
    </source>
</reference>
<dbReference type="EMBL" id="JHAC01000017">
    <property type="protein sequence ID" value="EYB68827.1"/>
    <property type="molecule type" value="Genomic_DNA"/>
</dbReference>
<dbReference type="SUPFAM" id="SSF69593">
    <property type="entry name" value="Glycerol-3-phosphate (1)-acyltransferase"/>
    <property type="match status" value="1"/>
</dbReference>
<accession>A0A016QSE9</accession>
<comment type="caution">
    <text evidence="4">The sequence shown here is derived from an EMBL/GenBank/DDBJ whole genome shotgun (WGS) entry which is preliminary data.</text>
</comment>
<dbReference type="STRING" id="1476583.DEIPH_ctg017orf0201"/>
<dbReference type="eggNOG" id="COG0204">
    <property type="taxonomic scope" value="Bacteria"/>
</dbReference>
<dbReference type="SMART" id="SM00563">
    <property type="entry name" value="PlsC"/>
    <property type="match status" value="1"/>
</dbReference>
<name>A0A016QSE9_9DEIO</name>
<evidence type="ECO:0000256" key="2">
    <source>
        <dbReference type="ARBA" id="ARBA00023315"/>
    </source>
</evidence>
<dbReference type="AlphaFoldDB" id="A0A016QSE9"/>
<dbReference type="InterPro" id="IPR002123">
    <property type="entry name" value="Plipid/glycerol_acylTrfase"/>
</dbReference>
<evidence type="ECO:0000313" key="4">
    <source>
        <dbReference type="EMBL" id="EYB68827.1"/>
    </source>
</evidence>
<proteinExistence type="predicted"/>
<feature type="domain" description="Phospholipid/glycerol acyltransferase" evidence="3">
    <location>
        <begin position="41"/>
        <end position="161"/>
    </location>
</feature>
<dbReference type="OrthoDB" id="9803035at2"/>